<dbReference type="InterPro" id="IPR036411">
    <property type="entry name" value="TorD-like_sf"/>
</dbReference>
<dbReference type="PANTHER" id="PTHR34227">
    <property type="entry name" value="CHAPERONE PROTEIN YCDY"/>
    <property type="match status" value="1"/>
</dbReference>
<dbReference type="InterPro" id="IPR020945">
    <property type="entry name" value="DMSO/NO3_reduct_chaperone"/>
</dbReference>
<dbReference type="Gene3D" id="1.10.3480.10">
    <property type="entry name" value="TorD-like"/>
    <property type="match status" value="1"/>
</dbReference>
<protein>
    <submittedName>
        <fullName evidence="2">Molecular chaperone TorD family protein</fullName>
    </submittedName>
</protein>
<sequence length="239" mass="27748">MTEMVKRSDLYGSETAMARGQIYSFLELAFGHPAEQGIEYFRQESTEKSLDETLSKVDRPAAFDKEMYNCFDRFFRNLRESSVQRIEGDYIKLFSSNYPIIPCPPYGSLFTVDETKRLEEMTAVKEAYRESGMTLSDKHEELPDHLGVELEFLQYLSFRESESLRDKEGEVAKFWRDKQAYFLARFAVPFVTQMALIAQKAEPDNIYSDLVGAIRLFIDHHSGEFTEITLDDNRSLEES</sequence>
<evidence type="ECO:0000313" key="3">
    <source>
        <dbReference type="Proteomes" id="UP001623232"/>
    </source>
</evidence>
<dbReference type="Pfam" id="PF02613">
    <property type="entry name" value="Nitrate_red_del"/>
    <property type="match status" value="1"/>
</dbReference>
<dbReference type="PANTHER" id="PTHR34227:SF1">
    <property type="entry name" value="DIMETHYL SULFOXIDE REDUCTASE CHAPERONE-RELATED"/>
    <property type="match status" value="1"/>
</dbReference>
<evidence type="ECO:0000313" key="2">
    <source>
        <dbReference type="EMBL" id="WZK91617.1"/>
    </source>
</evidence>
<dbReference type="EMBL" id="CP123588">
    <property type="protein sequence ID" value="WZK91617.1"/>
    <property type="molecule type" value="Genomic_DNA"/>
</dbReference>
<name>A0ABZ2Y046_9RHOB</name>
<keyword evidence="2" id="KW-0614">Plasmid</keyword>
<evidence type="ECO:0000256" key="1">
    <source>
        <dbReference type="ARBA" id="ARBA00023186"/>
    </source>
</evidence>
<organism evidence="2 3">
    <name type="scientific">Aliisedimentitalea scapharcae</name>
    <dbReference type="NCBI Taxonomy" id="1524259"/>
    <lineage>
        <taxon>Bacteria</taxon>
        <taxon>Pseudomonadati</taxon>
        <taxon>Pseudomonadota</taxon>
        <taxon>Alphaproteobacteria</taxon>
        <taxon>Rhodobacterales</taxon>
        <taxon>Roseobacteraceae</taxon>
        <taxon>Aliisedimentitalea</taxon>
    </lineage>
</organism>
<dbReference type="InterPro" id="IPR050289">
    <property type="entry name" value="TorD/DmsD_chaperones"/>
</dbReference>
<keyword evidence="3" id="KW-1185">Reference proteome</keyword>
<dbReference type="RefSeq" id="WP_199259379.1">
    <property type="nucleotide sequence ID" value="NZ_CP123588.1"/>
</dbReference>
<accession>A0ABZ2Y046</accession>
<proteinExistence type="predicted"/>
<geneLocation type="plasmid" evidence="2 3">
    <name>unnamed5</name>
</geneLocation>
<reference evidence="2 3" key="1">
    <citation type="submission" date="2023-04" db="EMBL/GenBank/DDBJ databases">
        <title>Complete genome sequence of Alisedimentitalea scapharcae.</title>
        <authorList>
            <person name="Rong J.-C."/>
            <person name="Yi M.-L."/>
            <person name="Zhao Q."/>
        </authorList>
    </citation>
    <scope>NUCLEOTIDE SEQUENCE [LARGE SCALE GENOMIC DNA]</scope>
    <source>
        <strain evidence="2 3">KCTC 42119</strain>
        <plasmid evidence="2 3">unnamed5</plasmid>
    </source>
</reference>
<dbReference type="SUPFAM" id="SSF89155">
    <property type="entry name" value="TorD-like"/>
    <property type="match status" value="1"/>
</dbReference>
<dbReference type="Proteomes" id="UP001623232">
    <property type="component" value="Plasmid unnamed5"/>
</dbReference>
<keyword evidence="1" id="KW-0143">Chaperone</keyword>
<gene>
    <name evidence="2" type="ORF">QEZ52_23155</name>
</gene>